<organism evidence="1 2">
    <name type="scientific">Pseudoxanthomonas wuyuanensis</name>
    <dbReference type="NCBI Taxonomy" id="1073196"/>
    <lineage>
        <taxon>Bacteria</taxon>
        <taxon>Pseudomonadati</taxon>
        <taxon>Pseudomonadota</taxon>
        <taxon>Gammaproteobacteria</taxon>
        <taxon>Lysobacterales</taxon>
        <taxon>Lysobacteraceae</taxon>
        <taxon>Pseudoxanthomonas</taxon>
    </lineage>
</organism>
<reference evidence="1 2" key="1">
    <citation type="submission" date="2017-09" db="EMBL/GenBank/DDBJ databases">
        <authorList>
            <person name="Ehlers B."/>
            <person name="Leendertz F.H."/>
        </authorList>
    </citation>
    <scope>NUCLEOTIDE SEQUENCE [LARGE SCALE GENOMIC DNA]</scope>
    <source>
        <strain evidence="1 2">CGMCC 1.10978</strain>
    </source>
</reference>
<dbReference type="AlphaFoldDB" id="A0A286D908"/>
<dbReference type="EMBL" id="OCND01000006">
    <property type="protein sequence ID" value="SOD55122.1"/>
    <property type="molecule type" value="Genomic_DNA"/>
</dbReference>
<proteinExistence type="predicted"/>
<protein>
    <submittedName>
        <fullName evidence="1">Uncharacterized protein</fullName>
    </submittedName>
</protein>
<name>A0A286D908_9GAMM</name>
<gene>
    <name evidence="1" type="ORF">SAMN06296416_10687</name>
</gene>
<sequence>MNIAIDIESFDRQLPFLIADSKSLQRGMVIDAPGGAKLHFQGGLVRKAVDIPEISQYILQLAVDIDVGLFSAWLYDKLKSRSVERVIINRVEITEITENSIRRVITEQIEERR</sequence>
<dbReference type="OrthoDB" id="9969989at2"/>
<accession>A0A286D908</accession>
<dbReference type="Proteomes" id="UP000219374">
    <property type="component" value="Unassembled WGS sequence"/>
</dbReference>
<evidence type="ECO:0000313" key="2">
    <source>
        <dbReference type="Proteomes" id="UP000219374"/>
    </source>
</evidence>
<dbReference type="RefSeq" id="WP_097122392.1">
    <property type="nucleotide sequence ID" value="NZ_OCND01000006.1"/>
</dbReference>
<keyword evidence="2" id="KW-1185">Reference proteome</keyword>
<evidence type="ECO:0000313" key="1">
    <source>
        <dbReference type="EMBL" id="SOD55122.1"/>
    </source>
</evidence>